<keyword evidence="3" id="KW-1185">Reference proteome</keyword>
<feature type="region of interest" description="Disordered" evidence="1">
    <location>
        <begin position="1"/>
        <end position="24"/>
    </location>
</feature>
<sequence length="79" mass="8862">MWRCSPVSGQRKSPGRVSAAPRRAQVPSARLRVAEDPRVRRTDPMCVWHSLGVINVFVRPPSLHSHPAPPLIQQRHGNL</sequence>
<dbReference type="Proteomes" id="UP001346869">
    <property type="component" value="Unassembled WGS sequence"/>
</dbReference>
<proteinExistence type="predicted"/>
<evidence type="ECO:0000313" key="2">
    <source>
        <dbReference type="EMBL" id="KAK5851660.1"/>
    </source>
</evidence>
<protein>
    <submittedName>
        <fullName evidence="2">Uncharacterized protein</fullName>
    </submittedName>
</protein>
<comment type="caution">
    <text evidence="2">The sequence shown here is derived from an EMBL/GenBank/DDBJ whole genome shotgun (WGS) entry which is preliminary data.</text>
</comment>
<dbReference type="AlphaFoldDB" id="A0AAN7WXX1"/>
<gene>
    <name evidence="2" type="ORF">PBY51_023199</name>
</gene>
<dbReference type="EMBL" id="JAUZQC010000021">
    <property type="protein sequence ID" value="KAK5851660.1"/>
    <property type="molecule type" value="Genomic_DNA"/>
</dbReference>
<accession>A0AAN7WXX1</accession>
<name>A0AAN7WXX1_ELEMC</name>
<evidence type="ECO:0000313" key="3">
    <source>
        <dbReference type="Proteomes" id="UP001346869"/>
    </source>
</evidence>
<reference evidence="2 3" key="1">
    <citation type="journal article" date="2023" name="Genes (Basel)">
        <title>Chromosome-Level Genome Assembly and Circadian Gene Repertoire of the Patagonia Blennie Eleginops maclovinus-The Closest Ancestral Proxy of Antarctic Cryonotothenioids.</title>
        <authorList>
            <person name="Cheng C.C."/>
            <person name="Rivera-Colon A.G."/>
            <person name="Minhas B.F."/>
            <person name="Wilson L."/>
            <person name="Rayamajhi N."/>
            <person name="Vargas-Chacoff L."/>
            <person name="Catchen J.M."/>
        </authorList>
    </citation>
    <scope>NUCLEOTIDE SEQUENCE [LARGE SCALE GENOMIC DNA]</scope>
    <source>
        <strain evidence="2">JMC-PN-2008</strain>
    </source>
</reference>
<evidence type="ECO:0000256" key="1">
    <source>
        <dbReference type="SAM" id="MobiDB-lite"/>
    </source>
</evidence>
<reference evidence="2 3" key="2">
    <citation type="journal article" date="2023" name="Mol. Biol. Evol.">
        <title>Genomics of Secondarily Temperate Adaptation in the Only Non-Antarctic Icefish.</title>
        <authorList>
            <person name="Rivera-Colon A.G."/>
            <person name="Rayamajhi N."/>
            <person name="Minhas B.F."/>
            <person name="Madrigal G."/>
            <person name="Bilyk K.T."/>
            <person name="Yoon V."/>
            <person name="Hune M."/>
            <person name="Gregory S."/>
            <person name="Cheng C.H.C."/>
            <person name="Catchen J.M."/>
        </authorList>
    </citation>
    <scope>NUCLEOTIDE SEQUENCE [LARGE SCALE GENOMIC DNA]</scope>
    <source>
        <strain evidence="2">JMC-PN-2008</strain>
    </source>
</reference>
<organism evidence="2 3">
    <name type="scientific">Eleginops maclovinus</name>
    <name type="common">Patagonian blennie</name>
    <name type="synonym">Eleginus maclovinus</name>
    <dbReference type="NCBI Taxonomy" id="56733"/>
    <lineage>
        <taxon>Eukaryota</taxon>
        <taxon>Metazoa</taxon>
        <taxon>Chordata</taxon>
        <taxon>Craniata</taxon>
        <taxon>Vertebrata</taxon>
        <taxon>Euteleostomi</taxon>
        <taxon>Actinopterygii</taxon>
        <taxon>Neopterygii</taxon>
        <taxon>Teleostei</taxon>
        <taxon>Neoteleostei</taxon>
        <taxon>Acanthomorphata</taxon>
        <taxon>Eupercaria</taxon>
        <taxon>Perciformes</taxon>
        <taxon>Notothenioidei</taxon>
        <taxon>Eleginopidae</taxon>
        <taxon>Eleginops</taxon>
    </lineage>
</organism>